<dbReference type="Proteomes" id="UP001153069">
    <property type="component" value="Unassembled WGS sequence"/>
</dbReference>
<evidence type="ECO:0000313" key="1">
    <source>
        <dbReference type="EMBL" id="CAB9525083.1"/>
    </source>
</evidence>
<reference evidence="1" key="1">
    <citation type="submission" date="2020-06" db="EMBL/GenBank/DDBJ databases">
        <authorList>
            <consortium name="Plant Systems Biology data submission"/>
        </authorList>
    </citation>
    <scope>NUCLEOTIDE SEQUENCE</scope>
    <source>
        <strain evidence="1">D6</strain>
    </source>
</reference>
<evidence type="ECO:0000313" key="2">
    <source>
        <dbReference type="Proteomes" id="UP001153069"/>
    </source>
</evidence>
<gene>
    <name evidence="1" type="ORF">SEMRO_1628_G286980.1</name>
</gene>
<organism evidence="1 2">
    <name type="scientific">Seminavis robusta</name>
    <dbReference type="NCBI Taxonomy" id="568900"/>
    <lineage>
        <taxon>Eukaryota</taxon>
        <taxon>Sar</taxon>
        <taxon>Stramenopiles</taxon>
        <taxon>Ochrophyta</taxon>
        <taxon>Bacillariophyta</taxon>
        <taxon>Bacillariophyceae</taxon>
        <taxon>Bacillariophycidae</taxon>
        <taxon>Naviculales</taxon>
        <taxon>Naviculaceae</taxon>
        <taxon>Seminavis</taxon>
    </lineage>
</organism>
<accession>A0A9N8HRV5</accession>
<dbReference type="EMBL" id="CAICTM010001626">
    <property type="protein sequence ID" value="CAB9525083.1"/>
    <property type="molecule type" value="Genomic_DNA"/>
</dbReference>
<comment type="caution">
    <text evidence="1">The sequence shown here is derived from an EMBL/GenBank/DDBJ whole genome shotgun (WGS) entry which is preliminary data.</text>
</comment>
<dbReference type="AlphaFoldDB" id="A0A9N8HRV5"/>
<proteinExistence type="predicted"/>
<name>A0A9N8HRV5_9STRA</name>
<keyword evidence="2" id="KW-1185">Reference proteome</keyword>
<sequence length="134" mass="14974">MNATNGTVSVLDSNSIIFSRIWCTFETSLVMKIKETRENYSYDVYTVPIGEGGRAGFPVGITDGIVAADRHALRPDGSLDLNRLLEAQEWNASKSKRQSSFPLETCHKALSMELEKANASVEKDKTCPQQHHWE</sequence>
<protein>
    <submittedName>
        <fullName evidence="1">Uncharacterized protein</fullName>
    </submittedName>
</protein>